<dbReference type="GO" id="GO:0005975">
    <property type="term" value="P:carbohydrate metabolic process"/>
    <property type="evidence" value="ECO:0007669"/>
    <property type="project" value="InterPro"/>
</dbReference>
<dbReference type="InterPro" id="IPR001944">
    <property type="entry name" value="Glycoside_Hdrlase_35"/>
</dbReference>
<dbReference type="GO" id="GO:0004565">
    <property type="term" value="F:beta-galactosidase activity"/>
    <property type="evidence" value="ECO:0007669"/>
    <property type="project" value="UniProtKB-EC"/>
</dbReference>
<dbReference type="PROSITE" id="PS50228">
    <property type="entry name" value="SUEL_LECTIN"/>
    <property type="match status" value="1"/>
</dbReference>
<dbReference type="Pfam" id="PF21467">
    <property type="entry name" value="BetaGal_gal-bd"/>
    <property type="match status" value="1"/>
</dbReference>
<reference evidence="15 16" key="1">
    <citation type="submission" date="2024-05" db="EMBL/GenBank/DDBJ databases">
        <title>Haplotype-resolved chromosome-level genome assembly of Huyou (Citrus changshanensis).</title>
        <authorList>
            <person name="Miao C."/>
            <person name="Chen W."/>
            <person name="Wu Y."/>
            <person name="Wang L."/>
            <person name="Zhao S."/>
            <person name="Grierson D."/>
            <person name="Xu C."/>
            <person name="Chen K."/>
        </authorList>
    </citation>
    <scope>NUCLEOTIDE SEQUENCE [LARGE SCALE GENOMIC DNA]</scope>
    <source>
        <strain evidence="15">01-14</strain>
        <tissue evidence="15">Leaf</tissue>
    </source>
</reference>
<dbReference type="Pfam" id="PF01301">
    <property type="entry name" value="Glyco_hydro_35"/>
    <property type="match status" value="1"/>
</dbReference>
<dbReference type="SUPFAM" id="SSF51445">
    <property type="entry name" value="(Trans)glycosidases"/>
    <property type="match status" value="1"/>
</dbReference>
<feature type="chain" id="PRO_5042882614" description="Beta-galactosidase" evidence="13">
    <location>
        <begin position="25"/>
        <end position="859"/>
    </location>
</feature>
<evidence type="ECO:0000256" key="4">
    <source>
        <dbReference type="ARBA" id="ARBA00012756"/>
    </source>
</evidence>
<keyword evidence="16" id="KW-1185">Reference proteome</keyword>
<dbReference type="AlphaFoldDB" id="A0AAP0N0X3"/>
<comment type="caution">
    <text evidence="15">The sequence shown here is derived from an EMBL/GenBank/DDBJ whole genome shotgun (WGS) entry which is preliminary data.</text>
</comment>
<evidence type="ECO:0000256" key="12">
    <source>
        <dbReference type="RuleBase" id="RU003679"/>
    </source>
</evidence>
<keyword evidence="8 11" id="KW-0378">Hydrolase</keyword>
<dbReference type="Pfam" id="PF02140">
    <property type="entry name" value="SUEL_Lectin"/>
    <property type="match status" value="1"/>
</dbReference>
<dbReference type="Proteomes" id="UP001428341">
    <property type="component" value="Unassembled WGS sequence"/>
</dbReference>
<comment type="catalytic activity">
    <reaction evidence="1 11">
        <text>Hydrolysis of terminal non-reducing beta-D-galactose residues in beta-D-galactosides.</text>
        <dbReference type="EC" id="3.2.1.23"/>
    </reaction>
</comment>
<evidence type="ECO:0000256" key="9">
    <source>
        <dbReference type="ARBA" id="ARBA00023180"/>
    </source>
</evidence>
<keyword evidence="5" id="KW-0052">Apoplast</keyword>
<dbReference type="PROSITE" id="PS01182">
    <property type="entry name" value="GLYCOSYL_HYDROL_F35"/>
    <property type="match status" value="1"/>
</dbReference>
<accession>A0AAP0N0X3</accession>
<evidence type="ECO:0000256" key="11">
    <source>
        <dbReference type="RuleBase" id="RU000675"/>
    </source>
</evidence>
<evidence type="ECO:0000256" key="3">
    <source>
        <dbReference type="ARBA" id="ARBA00009809"/>
    </source>
</evidence>
<dbReference type="Gene3D" id="2.60.120.740">
    <property type="match status" value="1"/>
</dbReference>
<dbReference type="Pfam" id="PF17834">
    <property type="entry name" value="GHD"/>
    <property type="match status" value="1"/>
</dbReference>
<dbReference type="EC" id="3.2.1.23" evidence="4 11"/>
<proteinExistence type="inferred from homology"/>
<dbReference type="SUPFAM" id="SSF49785">
    <property type="entry name" value="Galactose-binding domain-like"/>
    <property type="match status" value="2"/>
</dbReference>
<evidence type="ECO:0000313" key="16">
    <source>
        <dbReference type="Proteomes" id="UP001428341"/>
    </source>
</evidence>
<dbReference type="PANTHER" id="PTHR23421">
    <property type="entry name" value="BETA-GALACTOSIDASE RELATED"/>
    <property type="match status" value="1"/>
</dbReference>
<dbReference type="InterPro" id="IPR031330">
    <property type="entry name" value="Gly_Hdrlase_35_cat"/>
</dbReference>
<dbReference type="GO" id="GO:0030246">
    <property type="term" value="F:carbohydrate binding"/>
    <property type="evidence" value="ECO:0007669"/>
    <property type="project" value="InterPro"/>
</dbReference>
<evidence type="ECO:0000256" key="13">
    <source>
        <dbReference type="SAM" id="SignalP"/>
    </source>
</evidence>
<evidence type="ECO:0000256" key="2">
    <source>
        <dbReference type="ARBA" id="ARBA00004271"/>
    </source>
</evidence>
<keyword evidence="6" id="KW-0964">Secreted</keyword>
<evidence type="ECO:0000313" key="15">
    <source>
        <dbReference type="EMBL" id="KAK9227945.1"/>
    </source>
</evidence>
<keyword evidence="10 11" id="KW-0326">Glycosidase</keyword>
<dbReference type="GO" id="GO:0048046">
    <property type="term" value="C:apoplast"/>
    <property type="evidence" value="ECO:0007669"/>
    <property type="project" value="UniProtKB-SubCell"/>
</dbReference>
<dbReference type="EMBL" id="JBCGBO010000001">
    <property type="protein sequence ID" value="KAK9227945.1"/>
    <property type="molecule type" value="Genomic_DNA"/>
</dbReference>
<dbReference type="FunFam" id="2.60.120.260:FF:000050">
    <property type="entry name" value="Beta-galactosidase"/>
    <property type="match status" value="1"/>
</dbReference>
<dbReference type="FunFam" id="3.20.20.80:FF:000006">
    <property type="entry name" value="Beta-galactosidase"/>
    <property type="match status" value="1"/>
</dbReference>
<dbReference type="Gene3D" id="3.20.20.80">
    <property type="entry name" value="Glycosidases"/>
    <property type="match status" value="1"/>
</dbReference>
<evidence type="ECO:0000256" key="8">
    <source>
        <dbReference type="ARBA" id="ARBA00022801"/>
    </source>
</evidence>
<dbReference type="InterPro" id="IPR019801">
    <property type="entry name" value="Glyco_hydro_35_CS"/>
</dbReference>
<dbReference type="InterPro" id="IPR000922">
    <property type="entry name" value="Lectin_gal-bd_dom"/>
</dbReference>
<comment type="similarity">
    <text evidence="3 12">Belongs to the glycosyl hydrolase 35 family.</text>
</comment>
<dbReference type="CDD" id="cd22842">
    <property type="entry name" value="Gal_Rha_Lectin_BGal"/>
    <property type="match status" value="1"/>
</dbReference>
<dbReference type="InterPro" id="IPR017853">
    <property type="entry name" value="GH"/>
</dbReference>
<gene>
    <name evidence="15" type="ORF">WN944_020891</name>
</gene>
<dbReference type="InterPro" id="IPR008979">
    <property type="entry name" value="Galactose-bd-like_sf"/>
</dbReference>
<evidence type="ECO:0000256" key="7">
    <source>
        <dbReference type="ARBA" id="ARBA00022729"/>
    </source>
</evidence>
<evidence type="ECO:0000256" key="5">
    <source>
        <dbReference type="ARBA" id="ARBA00022523"/>
    </source>
</evidence>
<comment type="subcellular location">
    <subcellularLocation>
        <location evidence="2">Secreted</location>
        <location evidence="2">Extracellular space</location>
        <location evidence="2">Apoplast</location>
    </subcellularLocation>
</comment>
<dbReference type="InterPro" id="IPR041392">
    <property type="entry name" value="GHD"/>
</dbReference>
<evidence type="ECO:0000259" key="14">
    <source>
        <dbReference type="PROSITE" id="PS50228"/>
    </source>
</evidence>
<protein>
    <recommendedName>
        <fullName evidence="4 11">Beta-galactosidase</fullName>
        <ecNumber evidence="4 11">3.2.1.23</ecNumber>
    </recommendedName>
</protein>
<name>A0AAP0N0X3_9ROSI</name>
<dbReference type="InterPro" id="IPR048913">
    <property type="entry name" value="BetaGal_gal-bd"/>
</dbReference>
<evidence type="ECO:0000256" key="1">
    <source>
        <dbReference type="ARBA" id="ARBA00001412"/>
    </source>
</evidence>
<evidence type="ECO:0000256" key="6">
    <source>
        <dbReference type="ARBA" id="ARBA00022525"/>
    </source>
</evidence>
<keyword evidence="7 13" id="KW-0732">Signal</keyword>
<keyword evidence="9" id="KW-0325">Glycoprotein</keyword>
<dbReference type="PRINTS" id="PR00742">
    <property type="entry name" value="GLHYDRLASE35"/>
</dbReference>
<evidence type="ECO:0000256" key="10">
    <source>
        <dbReference type="ARBA" id="ARBA00023295"/>
    </source>
</evidence>
<dbReference type="FunFam" id="2.60.120.260:FF:000142">
    <property type="entry name" value="Beta-galactosidase"/>
    <property type="match status" value="1"/>
</dbReference>
<feature type="domain" description="SUEL-type lectin" evidence="14">
    <location>
        <begin position="741"/>
        <end position="829"/>
    </location>
</feature>
<sequence length="859" mass="97228">MSVPSRVLLAALVCLLMISTVVQGEKFKRSVTYDGRSLIINGKRELFFSGSIHYPRMPPEMWWDILKKAKAGGLNVIQTYVFWNIHEPEKGQFNFEGNYNLTKFIKMIGDLGMYATLRVGPFIEAEWNYGGFPFWLREVPNITFRSDNPPFKYHMKKFTKMIIDMMKDAQLYASQGGPIILSQVENEYNTIQLAFRELGTRYVHWAGTMAVRLNTGVPWVMCKQKDAPGPVINTCNGRNCGDTFTGPNKPSKPVLWTENWTARYRVFGDPPSRRSAENLAFSVARFFSKNGTLANYYMYYGGTNYRRLGSSFVTTRYYDEAPIDEYGMLREPKWGHLRDLHSALRLCKKALLSGKPSVENFGPNLEAHIYEQPKTKACVAFLSNNDSRTPATLTFRGSKYYLPQYSISILPDCKTVVYNTRMIVAQHSSRHYQKSKAANKDLRWEMFIEDIPTLNENLIKSASPLEQWSVTKDTTDYLWHTTSISLDGFHLPLRENILPVLRIASLGHMMHGFVNGHYIGSGHGTNIENSFVFQKPIILKPGINHISLLGVTIGLPDSGVYLERRYAGTRTVAIQGLNTGTLDVTYSEWGQKVGLDGEKFQVYTQEGSDRVKWNKTKGLGGPLTWYKTYFDAPEGNDPLAIEVATMSKGMVWVNGKSIGRYWVSFLSPTGKPSQSVYHIPRAFLKPKDNLLAIFEEIGGNIDGVQIVTVNRNTICSYIKESDPPRVNNRKREDSVIQKVFDDARRSATLMCPDNKKILRVEFASYGNPFGACGNYILGNCSAPSSKRIIKQYCLGKNRCAIPFDQNIFDRERKLCPNVPKNLAIQVLNLPNKTNLPSGHLQMPSHTGYPKASFTNLVSF</sequence>
<dbReference type="Gene3D" id="2.60.120.260">
    <property type="entry name" value="Galactose-binding domain-like"/>
    <property type="match status" value="1"/>
</dbReference>
<feature type="signal peptide" evidence="13">
    <location>
        <begin position="1"/>
        <end position="24"/>
    </location>
</feature>
<organism evidence="15 16">
    <name type="scientific">Citrus x changshan-huyou</name>
    <dbReference type="NCBI Taxonomy" id="2935761"/>
    <lineage>
        <taxon>Eukaryota</taxon>
        <taxon>Viridiplantae</taxon>
        <taxon>Streptophyta</taxon>
        <taxon>Embryophyta</taxon>
        <taxon>Tracheophyta</taxon>
        <taxon>Spermatophyta</taxon>
        <taxon>Magnoliopsida</taxon>
        <taxon>eudicotyledons</taxon>
        <taxon>Gunneridae</taxon>
        <taxon>Pentapetalae</taxon>
        <taxon>rosids</taxon>
        <taxon>malvids</taxon>
        <taxon>Sapindales</taxon>
        <taxon>Rutaceae</taxon>
        <taxon>Aurantioideae</taxon>
        <taxon>Citrus</taxon>
    </lineage>
</organism>
<dbReference type="InterPro" id="IPR043159">
    <property type="entry name" value="Lectin_gal-bd_sf"/>
</dbReference>